<name>A0A151I024_9HYME</name>
<reference evidence="2 3" key="1">
    <citation type="submission" date="2015-09" db="EMBL/GenBank/DDBJ databases">
        <title>Atta colombica WGS genome.</title>
        <authorList>
            <person name="Nygaard S."/>
            <person name="Hu H."/>
            <person name="Boomsma J."/>
            <person name="Zhang G."/>
        </authorList>
    </citation>
    <scope>NUCLEOTIDE SEQUENCE [LARGE SCALE GENOMIC DNA]</scope>
    <source>
        <strain evidence="2">Treedump-2</strain>
        <tissue evidence="2">Whole body</tissue>
    </source>
</reference>
<accession>A0A151I024</accession>
<gene>
    <name evidence="2" type="ORF">ALC53_10730</name>
</gene>
<evidence type="ECO:0000256" key="1">
    <source>
        <dbReference type="SAM" id="MobiDB-lite"/>
    </source>
</evidence>
<evidence type="ECO:0000313" key="3">
    <source>
        <dbReference type="Proteomes" id="UP000078540"/>
    </source>
</evidence>
<keyword evidence="3" id="KW-1185">Reference proteome</keyword>
<feature type="region of interest" description="Disordered" evidence="1">
    <location>
        <begin position="1"/>
        <end position="45"/>
    </location>
</feature>
<dbReference type="AlphaFoldDB" id="A0A151I024"/>
<sequence>MFTRSRVLSHSRSRWREPISDPSKPSCTLQPAATPANIGNGGDVEERRSGYAVTKACATHLDLDAHIVNQLQRDPVTFEVLIHRSLLLCMHHTNLSRTEFVASYQTNSDLQGRCRALTGLSCTAHCSALTMCTVTEIAWVCQVTPQESEVEPDFAQTILTNTAHKSILNKAQIYIDSLLITKRFPFDKRTGVHRRTNLQARDEIAHESTLGVAIVGMEQSGRGKVVNSGMEKLSSVTVTTTTSLYIAKTSTLQPPILFSGSASSNVGGLGVSTASSSHVNYELVVGQNISETDSEGKTYKTQRQRSRGSGCFTSAILCTLRIALFLLTSAEVLQVPLSRLLTGDEMKLTWWIRDENGSHINKTLRFCRRCIDVVFILSSLMSTCELDRFVIQTPYVKVLKSCSAPFVDRAGIDNSDIDGRTNKQTE</sequence>
<protein>
    <submittedName>
        <fullName evidence="2">Uncharacterized protein</fullName>
    </submittedName>
</protein>
<organism evidence="2 3">
    <name type="scientific">Atta colombica</name>
    <dbReference type="NCBI Taxonomy" id="520822"/>
    <lineage>
        <taxon>Eukaryota</taxon>
        <taxon>Metazoa</taxon>
        <taxon>Ecdysozoa</taxon>
        <taxon>Arthropoda</taxon>
        <taxon>Hexapoda</taxon>
        <taxon>Insecta</taxon>
        <taxon>Pterygota</taxon>
        <taxon>Neoptera</taxon>
        <taxon>Endopterygota</taxon>
        <taxon>Hymenoptera</taxon>
        <taxon>Apocrita</taxon>
        <taxon>Aculeata</taxon>
        <taxon>Formicoidea</taxon>
        <taxon>Formicidae</taxon>
        <taxon>Myrmicinae</taxon>
        <taxon>Atta</taxon>
    </lineage>
</organism>
<proteinExistence type="predicted"/>
<evidence type="ECO:0000313" key="2">
    <source>
        <dbReference type="EMBL" id="KYM78859.1"/>
    </source>
</evidence>
<dbReference type="EMBL" id="KQ976637">
    <property type="protein sequence ID" value="KYM78859.1"/>
    <property type="molecule type" value="Genomic_DNA"/>
</dbReference>
<dbReference type="Proteomes" id="UP000078540">
    <property type="component" value="Unassembled WGS sequence"/>
</dbReference>